<dbReference type="Proteomes" id="UP001366166">
    <property type="component" value="Chromosome"/>
</dbReference>
<dbReference type="GO" id="GO:0006633">
    <property type="term" value="P:fatty acid biosynthetic process"/>
    <property type="evidence" value="ECO:0007669"/>
    <property type="project" value="TreeGrafter"/>
</dbReference>
<evidence type="ECO:0000313" key="5">
    <source>
        <dbReference type="Proteomes" id="UP001366166"/>
    </source>
</evidence>
<dbReference type="InterPro" id="IPR057326">
    <property type="entry name" value="KR_dom"/>
</dbReference>
<reference evidence="5" key="1">
    <citation type="journal article" date="2023" name="Arch. Microbiol.">
        <title>Desulfoferula mesophilus gen. nov. sp. nov., a mesophilic sulfate-reducing bacterium isolated from a brackish lake sediment.</title>
        <authorList>
            <person name="Watanabe T."/>
            <person name="Yabe T."/>
            <person name="Tsuji J.M."/>
            <person name="Fukui M."/>
        </authorList>
    </citation>
    <scope>NUCLEOTIDE SEQUENCE [LARGE SCALE GENOMIC DNA]</scope>
    <source>
        <strain evidence="5">12FAK</strain>
    </source>
</reference>
<keyword evidence="2" id="KW-0560">Oxidoreductase</keyword>
<name>A0AAU9EDB7_9BACT</name>
<accession>A0AAU9EDB7</accession>
<dbReference type="InterPro" id="IPR002347">
    <property type="entry name" value="SDR_fam"/>
</dbReference>
<protein>
    <submittedName>
        <fullName evidence="4">Short-chain dehydrogenase</fullName>
    </submittedName>
</protein>
<dbReference type="InterPro" id="IPR036291">
    <property type="entry name" value="NAD(P)-bd_dom_sf"/>
</dbReference>
<sequence>MPYQSNAFSLENKVSLVTGGGRGIGLGIAEVLAGAGSDLVLVARSESQLQSSAEMLRERYGREVETISADLSQVGDYGDIVRQTVDRFGRLDVLINNAGSNIRKPFLEFEPEDFDRVMAIQLRGAYFMAQAAARQMAQAGGGKIINLASLTSKIAVPNISAYGAAKGGILSLTKSMAVELAANGINVNAVAPGYVRTSMTEAAFTNSDTQDWMLSRIPLKRFGAPEDIGYAALFLACPASDYITGEVIFIDGGWMAA</sequence>
<dbReference type="AlphaFoldDB" id="A0AAU9EDB7"/>
<evidence type="ECO:0000256" key="1">
    <source>
        <dbReference type="ARBA" id="ARBA00006484"/>
    </source>
</evidence>
<gene>
    <name evidence="4" type="ORF">FAK_16080</name>
</gene>
<dbReference type="PRINTS" id="PR00081">
    <property type="entry name" value="GDHRDH"/>
</dbReference>
<dbReference type="FunFam" id="3.40.50.720:FF:000084">
    <property type="entry name" value="Short-chain dehydrogenase reductase"/>
    <property type="match status" value="1"/>
</dbReference>
<dbReference type="SMART" id="SM00822">
    <property type="entry name" value="PKS_KR"/>
    <property type="match status" value="1"/>
</dbReference>
<proteinExistence type="inferred from homology"/>
<organism evidence="4 5">
    <name type="scientific">Desulfoferula mesophila</name>
    <dbReference type="NCBI Taxonomy" id="3058419"/>
    <lineage>
        <taxon>Bacteria</taxon>
        <taxon>Pseudomonadati</taxon>
        <taxon>Thermodesulfobacteriota</taxon>
        <taxon>Desulfarculia</taxon>
        <taxon>Desulfarculales</taxon>
        <taxon>Desulfarculaceae</taxon>
        <taxon>Desulfoferula</taxon>
    </lineage>
</organism>
<dbReference type="NCBIfam" id="NF005559">
    <property type="entry name" value="PRK07231.1"/>
    <property type="match status" value="1"/>
</dbReference>
<dbReference type="GO" id="GO:0016616">
    <property type="term" value="F:oxidoreductase activity, acting on the CH-OH group of donors, NAD or NADP as acceptor"/>
    <property type="evidence" value="ECO:0007669"/>
    <property type="project" value="TreeGrafter"/>
</dbReference>
<dbReference type="PANTHER" id="PTHR42760:SF133">
    <property type="entry name" value="3-OXOACYL-[ACYL-CARRIER-PROTEIN] REDUCTASE"/>
    <property type="match status" value="1"/>
</dbReference>
<evidence type="ECO:0000256" key="2">
    <source>
        <dbReference type="ARBA" id="ARBA00023002"/>
    </source>
</evidence>
<feature type="domain" description="Ketoreductase" evidence="3">
    <location>
        <begin position="13"/>
        <end position="198"/>
    </location>
</feature>
<comment type="similarity">
    <text evidence="1">Belongs to the short-chain dehydrogenases/reductases (SDR) family.</text>
</comment>
<dbReference type="RefSeq" id="WP_338606246.1">
    <property type="nucleotide sequence ID" value="NZ_AP028679.1"/>
</dbReference>
<dbReference type="Gene3D" id="3.40.50.720">
    <property type="entry name" value="NAD(P)-binding Rossmann-like Domain"/>
    <property type="match status" value="1"/>
</dbReference>
<evidence type="ECO:0000259" key="3">
    <source>
        <dbReference type="SMART" id="SM00822"/>
    </source>
</evidence>
<dbReference type="PRINTS" id="PR00080">
    <property type="entry name" value="SDRFAMILY"/>
</dbReference>
<dbReference type="InterPro" id="IPR020904">
    <property type="entry name" value="Sc_DH/Rdtase_CS"/>
</dbReference>
<dbReference type="PANTHER" id="PTHR42760">
    <property type="entry name" value="SHORT-CHAIN DEHYDROGENASES/REDUCTASES FAMILY MEMBER"/>
    <property type="match status" value="1"/>
</dbReference>
<keyword evidence="5" id="KW-1185">Reference proteome</keyword>
<dbReference type="PROSITE" id="PS00061">
    <property type="entry name" value="ADH_SHORT"/>
    <property type="match status" value="1"/>
</dbReference>
<dbReference type="SUPFAM" id="SSF51735">
    <property type="entry name" value="NAD(P)-binding Rossmann-fold domains"/>
    <property type="match status" value="1"/>
</dbReference>
<dbReference type="Pfam" id="PF13561">
    <property type="entry name" value="adh_short_C2"/>
    <property type="match status" value="1"/>
</dbReference>
<evidence type="ECO:0000313" key="4">
    <source>
        <dbReference type="EMBL" id="BEQ14542.1"/>
    </source>
</evidence>
<dbReference type="GO" id="GO:0048038">
    <property type="term" value="F:quinone binding"/>
    <property type="evidence" value="ECO:0007669"/>
    <property type="project" value="TreeGrafter"/>
</dbReference>
<dbReference type="EMBL" id="AP028679">
    <property type="protein sequence ID" value="BEQ14542.1"/>
    <property type="molecule type" value="Genomic_DNA"/>
</dbReference>
<dbReference type="KEGG" id="dmp:FAK_16080"/>